<dbReference type="GeneID" id="93924629"/>
<feature type="domain" description="DUF8208" evidence="3">
    <location>
        <begin position="44"/>
        <end position="451"/>
    </location>
</feature>
<feature type="transmembrane region" description="Helical" evidence="2">
    <location>
        <begin position="94"/>
        <end position="115"/>
    </location>
</feature>
<feature type="transmembrane region" description="Helical" evidence="2">
    <location>
        <begin position="135"/>
        <end position="154"/>
    </location>
</feature>
<feature type="transmembrane region" description="Helical" evidence="2">
    <location>
        <begin position="357"/>
        <end position="379"/>
    </location>
</feature>
<evidence type="ECO:0000256" key="1">
    <source>
        <dbReference type="SAM" id="MobiDB-lite"/>
    </source>
</evidence>
<dbReference type="Pfam" id="PF26635">
    <property type="entry name" value="DUF8208"/>
    <property type="match status" value="1"/>
</dbReference>
<feature type="transmembrane region" description="Helical" evidence="2">
    <location>
        <begin position="305"/>
        <end position="323"/>
    </location>
</feature>
<keyword evidence="2" id="KW-0472">Membrane</keyword>
<evidence type="ECO:0000259" key="3">
    <source>
        <dbReference type="Pfam" id="PF26635"/>
    </source>
</evidence>
<evidence type="ECO:0000256" key="2">
    <source>
        <dbReference type="SAM" id="Phobius"/>
    </source>
</evidence>
<accession>A0ABN5LM30</accession>
<keyword evidence="2" id="KW-0812">Transmembrane</keyword>
<evidence type="ECO:0000313" key="4">
    <source>
        <dbReference type="EMBL" id="AWN21441.1"/>
    </source>
</evidence>
<evidence type="ECO:0000313" key="5">
    <source>
        <dbReference type="Proteomes" id="UP000245369"/>
    </source>
</evidence>
<feature type="compositionally biased region" description="Low complexity" evidence="1">
    <location>
        <begin position="633"/>
        <end position="651"/>
    </location>
</feature>
<dbReference type="InterPro" id="IPR058066">
    <property type="entry name" value="pXO2-14_N"/>
</dbReference>
<sequence length="662" mass="71698">MDYAKFSDLMNDVKSLNGDIDGDNASKLSQFYHYWSQYLHPQSTFWAFIYILPGGIAKAMYQITAALEHVYNNLFKLFGLFGYLGDQKTIIGQIYHYGQLFGLSGFLLVFTYKMISTAWGKKPKYGEYITNFLKVTFIICVLPFLVTTVSTAFAKGAQTAQTMSSNGKQFSSLALQPMKSNVVDLKALINNDWDTSKFELDDQGNLKPNQKSGVQLNYITDSTKKRTSSNFVTNLDFTANYGATDTAVLEDMDSENNGAYKGVKGLMLHKLDANGSGISTIDEHRMMKKLNALESVYMRYQVNWIGMYLQYGLLIFLLLFMSVKLVKSVVDILIQGMLFPAYGYFTAASSSKKLKEFVMTIFGAFMGILFEVIIMRVVLEICRDFPSISLAAVKGLDSSFFSGLTMWEQVMASALVYLGTFLAAIQGTSLIERWLGVSTGHADAMQQVAGSLLMTGALTQGATAAGHGAAAATAAGAKAAWAGTKAAGRGAKKVAGGANKTAAALKGINEAMREQGVGGALKSGATNGWQKVSDSIQSGMDWGKEQANGVLDKASDQFDNASVGAHNAFTTDPMDKQQSASDIRDNFSGDSSGINNALNQGAKQNHPPKKAGLAYDPTKGYAKRHASQARSNLSQAKSSLQQGSQQLSSGQNHIKGYTSDED</sequence>
<keyword evidence="5" id="KW-1185">Reference proteome</keyword>
<dbReference type="InterPro" id="IPR058521">
    <property type="entry name" value="DUF8208"/>
</dbReference>
<name>A0ABN5LM30_9STRE</name>
<protein>
    <recommendedName>
        <fullName evidence="3">DUF8208 domain-containing protein</fullName>
    </recommendedName>
</protein>
<keyword evidence="2" id="KW-1133">Transmembrane helix</keyword>
<dbReference type="RefSeq" id="WP_028798472.1">
    <property type="nucleotide sequence ID" value="NZ_CP029490.1"/>
</dbReference>
<reference evidence="4 5" key="1">
    <citation type="submission" date="2018-05" db="EMBL/GenBank/DDBJ databases">
        <title>Complete genome sequences of Streptococcus sobrinus.</title>
        <authorList>
            <person name="Sales M."/>
            <person name="Jensen P.A."/>
        </authorList>
    </citation>
    <scope>NUCLEOTIDE SEQUENCE [LARGE SCALE GENOMIC DNA]</scope>
    <source>
        <strain evidence="4 5">SL1</strain>
    </source>
</reference>
<proteinExistence type="predicted"/>
<organism evidence="4 5">
    <name type="scientific">Streptococcus sobrinus</name>
    <dbReference type="NCBI Taxonomy" id="1310"/>
    <lineage>
        <taxon>Bacteria</taxon>
        <taxon>Bacillati</taxon>
        <taxon>Bacillota</taxon>
        <taxon>Bacilli</taxon>
        <taxon>Lactobacillales</taxon>
        <taxon>Streptococcaceae</taxon>
        <taxon>Streptococcus</taxon>
    </lineage>
</organism>
<gene>
    <name evidence="4" type="ORF">DK182_08935</name>
</gene>
<dbReference type="NCBIfam" id="NF045890">
    <property type="entry name" value="conj_pls20_p028"/>
    <property type="match status" value="1"/>
</dbReference>
<feature type="transmembrane region" description="Helical" evidence="2">
    <location>
        <begin position="399"/>
        <end position="425"/>
    </location>
</feature>
<feature type="compositionally biased region" description="Polar residues" evidence="1">
    <location>
        <begin position="588"/>
        <end position="603"/>
    </location>
</feature>
<dbReference type="EMBL" id="CP029490">
    <property type="protein sequence ID" value="AWN21441.1"/>
    <property type="molecule type" value="Genomic_DNA"/>
</dbReference>
<dbReference type="Proteomes" id="UP000245369">
    <property type="component" value="Chromosome"/>
</dbReference>
<feature type="transmembrane region" description="Helical" evidence="2">
    <location>
        <begin position="329"/>
        <end position="345"/>
    </location>
</feature>
<feature type="region of interest" description="Disordered" evidence="1">
    <location>
        <begin position="565"/>
        <end position="662"/>
    </location>
</feature>